<dbReference type="EMBL" id="ACVC01000125">
    <property type="protein sequence ID" value="EFO63590.1"/>
    <property type="molecule type" value="Genomic_DNA"/>
</dbReference>
<comment type="caution">
    <text evidence="1">The sequence shown here is derived from an EMBL/GenBank/DDBJ whole genome shotgun (WGS) entry which is preliminary data.</text>
</comment>
<dbReference type="OrthoDB" id="10310949at2759"/>
<dbReference type="VEuPathDB" id="GiardiaDB:GLP15_4715"/>
<dbReference type="OMA" id="ALVQWCL"/>
<evidence type="ECO:0000313" key="2">
    <source>
        <dbReference type="Proteomes" id="UP000008974"/>
    </source>
</evidence>
<dbReference type="AlphaFoldDB" id="E1F1P3"/>
<organism evidence="1 2">
    <name type="scientific">Giardia intestinalis (strain P15)</name>
    <name type="common">Giardia lamblia</name>
    <dbReference type="NCBI Taxonomy" id="658858"/>
    <lineage>
        <taxon>Eukaryota</taxon>
        <taxon>Metamonada</taxon>
        <taxon>Diplomonadida</taxon>
        <taxon>Hexamitidae</taxon>
        <taxon>Giardiinae</taxon>
        <taxon>Giardia</taxon>
    </lineage>
</organism>
<accession>E1F1P3</accession>
<proteinExistence type="predicted"/>
<protein>
    <submittedName>
        <fullName evidence="1">Uncharacterized protein</fullName>
    </submittedName>
</protein>
<dbReference type="Proteomes" id="UP000008974">
    <property type="component" value="Unassembled WGS sequence"/>
</dbReference>
<sequence>MVQSFFTVPLTSEGPASVTFSIESEESSKPVGVTIYSDRTVEVLYNADGKLETRRIKSCCILNQGPTSLTILGIEQGALVQWCLDCVSFHIFRDYNMIGDFLPRRSRQEVNTIDDLLIRTEDGVEGESNLMEFFTTTYVTINRDAEPVRLAAQRYAENLSRVQNTLSTEIHKLLIEEMETDVAMKDQRQQRRNEWLMLRGKIEQAINPDDQDDTALASIKLVVPNIQMPEEYSLLNSIQETQDEALDEFISIINDEEVDKTPAQ</sequence>
<gene>
    <name evidence="1" type="ORF">GLP15_4715</name>
</gene>
<reference evidence="1 2" key="1">
    <citation type="journal article" date="2010" name="BMC Genomics">
        <title>Genome analysis and comparative genomics of a Giardia intestinalis assemblage E isolate.</title>
        <authorList>
            <person name="Jerlstrom-Hultqvist J."/>
            <person name="Franzen O."/>
            <person name="Ankarklev J."/>
            <person name="Xu F."/>
            <person name="Nohynkova E."/>
            <person name="Andersson J.O."/>
            <person name="Svard S.G."/>
            <person name="Andersson B."/>
        </authorList>
    </citation>
    <scope>NUCLEOTIDE SEQUENCE [LARGE SCALE GENOMIC DNA]</scope>
    <source>
        <strain evidence="1 2">P15</strain>
    </source>
</reference>
<evidence type="ECO:0000313" key="1">
    <source>
        <dbReference type="EMBL" id="EFO63590.1"/>
    </source>
</evidence>
<name>E1F1P3_GIAIA</name>